<evidence type="ECO:0000256" key="3">
    <source>
        <dbReference type="ARBA" id="ARBA00022575"/>
    </source>
</evidence>
<dbReference type="InterPro" id="IPR013785">
    <property type="entry name" value="Aldolase_TIM"/>
</dbReference>
<evidence type="ECO:0000256" key="8">
    <source>
        <dbReference type="ARBA" id="ARBA00023033"/>
    </source>
</evidence>
<dbReference type="Pfam" id="PF03060">
    <property type="entry name" value="NMO"/>
    <property type="match status" value="1"/>
</dbReference>
<keyword evidence="5" id="KW-0288">FMN</keyword>
<keyword evidence="13" id="KW-1185">Reference proteome</keyword>
<dbReference type="CDD" id="cd04730">
    <property type="entry name" value="NPD_like"/>
    <property type="match status" value="1"/>
</dbReference>
<keyword evidence="3" id="KW-0216">Detoxification</keyword>
<dbReference type="GO" id="GO:0051213">
    <property type="term" value="F:dioxygenase activity"/>
    <property type="evidence" value="ECO:0007669"/>
    <property type="project" value="UniProtKB-KW"/>
</dbReference>
<evidence type="ECO:0000256" key="10">
    <source>
        <dbReference type="ARBA" id="ARBA00049401"/>
    </source>
</evidence>
<keyword evidence="4" id="KW-0285">Flavoprotein</keyword>
<dbReference type="Proteomes" id="UP000006286">
    <property type="component" value="Chromosome"/>
</dbReference>
<dbReference type="GO" id="GO:0009636">
    <property type="term" value="P:response to toxic substance"/>
    <property type="evidence" value="ECO:0007669"/>
    <property type="project" value="UniProtKB-KW"/>
</dbReference>
<keyword evidence="6" id="KW-0547">Nucleotide-binding</keyword>
<evidence type="ECO:0000256" key="9">
    <source>
        <dbReference type="ARBA" id="ARBA00031155"/>
    </source>
</evidence>
<dbReference type="HOGENOM" id="CLU_038732_5_1_6"/>
<accession>K0C9D4</accession>
<evidence type="ECO:0000256" key="6">
    <source>
        <dbReference type="ARBA" id="ARBA00022741"/>
    </source>
</evidence>
<dbReference type="OrthoDB" id="9778912at2"/>
<dbReference type="SUPFAM" id="SSF51412">
    <property type="entry name" value="Inosine monophosphate dehydrogenase (IMPDH)"/>
    <property type="match status" value="1"/>
</dbReference>
<comment type="catalytic activity">
    <reaction evidence="10">
        <text>3 propionate 3-nitronate + 3 O2 + H2O = 3 3-oxopropanoate + 2 nitrate + nitrite + H2O2 + 3 H(+)</text>
        <dbReference type="Rhea" id="RHEA:57332"/>
        <dbReference type="ChEBI" id="CHEBI:15377"/>
        <dbReference type="ChEBI" id="CHEBI:15378"/>
        <dbReference type="ChEBI" id="CHEBI:15379"/>
        <dbReference type="ChEBI" id="CHEBI:16240"/>
        <dbReference type="ChEBI" id="CHEBI:16301"/>
        <dbReference type="ChEBI" id="CHEBI:17632"/>
        <dbReference type="ChEBI" id="CHEBI:33190"/>
        <dbReference type="ChEBI" id="CHEBI:136067"/>
    </reaction>
</comment>
<protein>
    <recommendedName>
        <fullName evidence="11">Nitronate monooxygenase</fullName>
    </recommendedName>
    <alternativeName>
        <fullName evidence="9">Propionate 3-nitronate monooxygenase</fullName>
    </alternativeName>
</protein>
<evidence type="ECO:0000256" key="11">
    <source>
        <dbReference type="ARBA" id="ARBA00067136"/>
    </source>
</evidence>
<dbReference type="PANTHER" id="PTHR42747">
    <property type="entry name" value="NITRONATE MONOOXYGENASE-RELATED"/>
    <property type="match status" value="1"/>
</dbReference>
<dbReference type="KEGG" id="adi:B5T_01859"/>
<proteinExistence type="inferred from homology"/>
<dbReference type="FunFam" id="3.20.20.70:FF:000154">
    <property type="entry name" value="Probable nitronate monooxygenase"/>
    <property type="match status" value="1"/>
</dbReference>
<comment type="similarity">
    <text evidence="2">Belongs to the nitronate monooxygenase family. NMO class I subfamily.</text>
</comment>
<keyword evidence="8" id="KW-0503">Monooxygenase</keyword>
<evidence type="ECO:0000256" key="4">
    <source>
        <dbReference type="ARBA" id="ARBA00022630"/>
    </source>
</evidence>
<dbReference type="EMBL" id="CP003466">
    <property type="protein sequence ID" value="AFT70134.1"/>
    <property type="molecule type" value="Genomic_DNA"/>
</dbReference>
<dbReference type="STRING" id="930169.B5T_01859"/>
<dbReference type="RefSeq" id="WP_014994206.1">
    <property type="nucleotide sequence ID" value="NC_018691.1"/>
</dbReference>
<dbReference type="InterPro" id="IPR004136">
    <property type="entry name" value="NMO"/>
</dbReference>
<name>K0C9D4_ALCDB</name>
<dbReference type="AlphaFoldDB" id="K0C9D4"/>
<evidence type="ECO:0000256" key="5">
    <source>
        <dbReference type="ARBA" id="ARBA00022643"/>
    </source>
</evidence>
<keyword evidence="12" id="KW-0223">Dioxygenase</keyword>
<evidence type="ECO:0000256" key="7">
    <source>
        <dbReference type="ARBA" id="ARBA00023002"/>
    </source>
</evidence>
<sequence length="358" mass="38278">MWKANRITQLLNLQIPLIQGPFGGGLSSVTLAATVSQAGGLGSFGAHHLTPAEIMATAVAIRRHTDRPFALNLWIPPHDAAGPADVQRGTEILTPCYRELGLTPPESPRSDYWPDYGEQVAAILEACPAVFSFVYGIPEPAILAACRQRGIRTLGTATTVAEALALQDAGVDAVVATGFEAGGHRVSFLEQPERCLTGSLALIPNVRNALTVPVVAAGGIADGRGMAAAMVLGADAVQVGTAFLACRESNASPIHRRMLFSERAVHTGLTRAFSGRLARGIRNRFMDAMEDQPGIPGYPLQTWLTRPLKQTAQQQDDPEYLALWAGQAAPLLRHRQAATLIDTIMRDCRKNLPATLLD</sequence>
<dbReference type="GO" id="GO:0000166">
    <property type="term" value="F:nucleotide binding"/>
    <property type="evidence" value="ECO:0007669"/>
    <property type="project" value="UniProtKB-KW"/>
</dbReference>
<dbReference type="eggNOG" id="COG2070">
    <property type="taxonomic scope" value="Bacteria"/>
</dbReference>
<dbReference type="GO" id="GO:0018580">
    <property type="term" value="F:nitronate monooxygenase activity"/>
    <property type="evidence" value="ECO:0007669"/>
    <property type="project" value="InterPro"/>
</dbReference>
<evidence type="ECO:0000256" key="1">
    <source>
        <dbReference type="ARBA" id="ARBA00001917"/>
    </source>
</evidence>
<gene>
    <name evidence="12" type="ordered locus">B5T_01859</name>
</gene>
<evidence type="ECO:0000313" key="13">
    <source>
        <dbReference type="Proteomes" id="UP000006286"/>
    </source>
</evidence>
<evidence type="ECO:0000313" key="12">
    <source>
        <dbReference type="EMBL" id="AFT70134.1"/>
    </source>
</evidence>
<organism evidence="12 13">
    <name type="scientific">Alcanivorax dieselolei (strain DSM 16502 / CGMCC 1.3690 / MCCC 1A00001 / B-5)</name>
    <name type="common">Alloalcanivorax dieselolei</name>
    <dbReference type="NCBI Taxonomy" id="930169"/>
    <lineage>
        <taxon>Bacteria</taxon>
        <taxon>Pseudomonadati</taxon>
        <taxon>Pseudomonadota</taxon>
        <taxon>Gammaproteobacteria</taxon>
        <taxon>Oceanospirillales</taxon>
        <taxon>Alcanivoracaceae</taxon>
        <taxon>Alloalcanivorax</taxon>
    </lineage>
</organism>
<comment type="cofactor">
    <cofactor evidence="1">
        <name>FMN</name>
        <dbReference type="ChEBI" id="CHEBI:58210"/>
    </cofactor>
</comment>
<dbReference type="PANTHER" id="PTHR42747:SF3">
    <property type="entry name" value="NITRONATE MONOOXYGENASE-RELATED"/>
    <property type="match status" value="1"/>
</dbReference>
<reference evidence="12 13" key="1">
    <citation type="journal article" date="2012" name="J. Bacteriol.">
        <title>Complete genome sequence of Alcanivorax dieselolei type strain B5.</title>
        <authorList>
            <person name="Lai Q."/>
            <person name="Li W."/>
            <person name="Shao Z."/>
        </authorList>
    </citation>
    <scope>NUCLEOTIDE SEQUENCE [LARGE SCALE GENOMIC DNA]</scope>
    <source>
        <strain evidence="13">DSM 16502 / CGMCC 1.3690 / B-5</strain>
    </source>
</reference>
<keyword evidence="7" id="KW-0560">Oxidoreductase</keyword>
<evidence type="ECO:0000256" key="2">
    <source>
        <dbReference type="ARBA" id="ARBA00009881"/>
    </source>
</evidence>
<dbReference type="Gene3D" id="3.20.20.70">
    <property type="entry name" value="Aldolase class I"/>
    <property type="match status" value="1"/>
</dbReference>
<dbReference type="PATRIC" id="fig|930169.3.peg.1840"/>